<dbReference type="PROSITE" id="PS50042">
    <property type="entry name" value="CNMP_BINDING_3"/>
    <property type="match status" value="1"/>
</dbReference>
<organism evidence="2 3">
    <name type="scientific">Chitinophaga jiangningensis</name>
    <dbReference type="NCBI Taxonomy" id="1419482"/>
    <lineage>
        <taxon>Bacteria</taxon>
        <taxon>Pseudomonadati</taxon>
        <taxon>Bacteroidota</taxon>
        <taxon>Chitinophagia</taxon>
        <taxon>Chitinophagales</taxon>
        <taxon>Chitinophagaceae</taxon>
        <taxon>Chitinophaga</taxon>
    </lineage>
</organism>
<protein>
    <submittedName>
        <fullName evidence="2">cAMP-binding domain of CRP or a regulatory subunit of cAMP-dependent protein kinases</fullName>
    </submittedName>
</protein>
<gene>
    <name evidence="2" type="ORF">SAMN05444266_104142</name>
</gene>
<keyword evidence="2" id="KW-0418">Kinase</keyword>
<dbReference type="STRING" id="1419482.SAMN05444266_104142"/>
<dbReference type="AlphaFoldDB" id="A0A1M7BZX8"/>
<proteinExistence type="predicted"/>
<dbReference type="InterPro" id="IPR018490">
    <property type="entry name" value="cNMP-bd_dom_sf"/>
</dbReference>
<dbReference type="SUPFAM" id="SSF51206">
    <property type="entry name" value="cAMP-binding domain-like"/>
    <property type="match status" value="1"/>
</dbReference>
<keyword evidence="3" id="KW-1185">Reference proteome</keyword>
<dbReference type="CDD" id="cd00038">
    <property type="entry name" value="CAP_ED"/>
    <property type="match status" value="1"/>
</dbReference>
<dbReference type="Pfam" id="PF00027">
    <property type="entry name" value="cNMP_binding"/>
    <property type="match status" value="1"/>
</dbReference>
<evidence type="ECO:0000259" key="1">
    <source>
        <dbReference type="PROSITE" id="PS50042"/>
    </source>
</evidence>
<evidence type="ECO:0000313" key="2">
    <source>
        <dbReference type="EMBL" id="SHL60545.1"/>
    </source>
</evidence>
<dbReference type="Gene3D" id="2.60.120.10">
    <property type="entry name" value="Jelly Rolls"/>
    <property type="match status" value="1"/>
</dbReference>
<feature type="domain" description="Cyclic nucleotide-binding" evidence="1">
    <location>
        <begin position="9"/>
        <end position="111"/>
    </location>
</feature>
<accession>A0A1M7BZX8</accession>
<dbReference type="Proteomes" id="UP000184420">
    <property type="component" value="Unassembled WGS sequence"/>
</dbReference>
<dbReference type="InterPro" id="IPR000595">
    <property type="entry name" value="cNMP-bd_dom"/>
</dbReference>
<dbReference type="GO" id="GO:0016301">
    <property type="term" value="F:kinase activity"/>
    <property type="evidence" value="ECO:0007669"/>
    <property type="project" value="UniProtKB-KW"/>
</dbReference>
<reference evidence="2 3" key="1">
    <citation type="submission" date="2016-11" db="EMBL/GenBank/DDBJ databases">
        <authorList>
            <person name="Jaros S."/>
            <person name="Januszkiewicz K."/>
            <person name="Wedrychowicz H."/>
        </authorList>
    </citation>
    <scope>NUCLEOTIDE SEQUENCE [LARGE SCALE GENOMIC DNA]</scope>
    <source>
        <strain evidence="2 3">DSM 27406</strain>
    </source>
</reference>
<sequence>MQLTETISQLFGITPAQTAIFLNGFHKVHLKKNDHFSHSGKICHHIGLVERGLMKCVFDTTGEERVFEFAYENNFIADYHSFITQTPSEKSIICLEDTTVMVIDRAQLQQLAAAHPFVAAMSEKMNELLFLKMHERVKSLLLSNATERYEQLLSSRADLANRIPQYLLASYLNVTPETISRIRRKNLSGSGS</sequence>
<evidence type="ECO:0000313" key="3">
    <source>
        <dbReference type="Proteomes" id="UP000184420"/>
    </source>
</evidence>
<keyword evidence="2" id="KW-0808">Transferase</keyword>
<dbReference type="OrthoDB" id="667553at2"/>
<dbReference type="InterPro" id="IPR014710">
    <property type="entry name" value="RmlC-like_jellyroll"/>
</dbReference>
<name>A0A1M7BZX8_9BACT</name>
<dbReference type="RefSeq" id="WP_073080729.1">
    <property type="nucleotide sequence ID" value="NZ_FRBL01000004.1"/>
</dbReference>
<dbReference type="EMBL" id="FRBL01000004">
    <property type="protein sequence ID" value="SHL60545.1"/>
    <property type="molecule type" value="Genomic_DNA"/>
</dbReference>